<evidence type="ECO:0000313" key="1">
    <source>
        <dbReference type="EMBL" id="KAJ7947429.1"/>
    </source>
</evidence>
<dbReference type="Gene3D" id="3.90.180.10">
    <property type="entry name" value="Medium-chain alcohol dehydrogenases, catalytic domain"/>
    <property type="match status" value="1"/>
</dbReference>
<dbReference type="KEGG" id="qsa:O6P43_028048"/>
<gene>
    <name evidence="1" type="ORF">O6P43_028048</name>
</gene>
<protein>
    <submittedName>
        <fullName evidence="1">2-alkenal reductase (NADP(+)-dependent)-like</fullName>
    </submittedName>
</protein>
<name>A0AAD7PA98_QUISA</name>
<dbReference type="EMBL" id="JARAOO010000012">
    <property type="protein sequence ID" value="KAJ7947429.1"/>
    <property type="molecule type" value="Genomic_DNA"/>
</dbReference>
<dbReference type="AlphaFoldDB" id="A0AAD7PA98"/>
<proteinExistence type="predicted"/>
<organism evidence="1 2">
    <name type="scientific">Quillaja saponaria</name>
    <name type="common">Soap bark tree</name>
    <dbReference type="NCBI Taxonomy" id="32244"/>
    <lineage>
        <taxon>Eukaryota</taxon>
        <taxon>Viridiplantae</taxon>
        <taxon>Streptophyta</taxon>
        <taxon>Embryophyta</taxon>
        <taxon>Tracheophyta</taxon>
        <taxon>Spermatophyta</taxon>
        <taxon>Magnoliopsida</taxon>
        <taxon>eudicotyledons</taxon>
        <taxon>Gunneridae</taxon>
        <taxon>Pentapetalae</taxon>
        <taxon>rosids</taxon>
        <taxon>fabids</taxon>
        <taxon>Fabales</taxon>
        <taxon>Quillajaceae</taxon>
        <taxon>Quillaja</taxon>
    </lineage>
</organism>
<evidence type="ECO:0000313" key="2">
    <source>
        <dbReference type="Proteomes" id="UP001163823"/>
    </source>
</evidence>
<comment type="caution">
    <text evidence="1">The sequence shown here is derived from an EMBL/GenBank/DDBJ whole genome shotgun (WGS) entry which is preliminary data.</text>
</comment>
<sequence>MASHGVEEMTNKQVILRDYISGFPNESDMYVTTASIKLTVPQGSSQEPLSVLRSLYARSYGEAIDCIVHRILQARFASIDNYLLLLNCVASIV</sequence>
<accession>A0AAD7PA98</accession>
<keyword evidence="2" id="KW-1185">Reference proteome</keyword>
<dbReference type="Proteomes" id="UP001163823">
    <property type="component" value="Chromosome 12"/>
</dbReference>
<reference evidence="1" key="1">
    <citation type="journal article" date="2023" name="Science">
        <title>Elucidation of the pathway for biosynthesis of saponin adjuvants from the soapbark tree.</title>
        <authorList>
            <person name="Reed J."/>
            <person name="Orme A."/>
            <person name="El-Demerdash A."/>
            <person name="Owen C."/>
            <person name="Martin L.B.B."/>
            <person name="Misra R.C."/>
            <person name="Kikuchi S."/>
            <person name="Rejzek M."/>
            <person name="Martin A.C."/>
            <person name="Harkess A."/>
            <person name="Leebens-Mack J."/>
            <person name="Louveau T."/>
            <person name="Stephenson M.J."/>
            <person name="Osbourn A."/>
        </authorList>
    </citation>
    <scope>NUCLEOTIDE SEQUENCE</scope>
    <source>
        <strain evidence="1">S10</strain>
    </source>
</reference>